<keyword evidence="2" id="KW-1185">Reference proteome</keyword>
<reference evidence="1 2" key="1">
    <citation type="submission" date="2020-09" db="EMBL/GenBank/DDBJ databases">
        <title>De no assembly of potato wild relative species, Solanum commersonii.</title>
        <authorList>
            <person name="Cho K."/>
        </authorList>
    </citation>
    <scope>NUCLEOTIDE SEQUENCE [LARGE SCALE GENOMIC DNA]</scope>
    <source>
        <strain evidence="1">LZ3.2</strain>
        <tissue evidence="1">Leaf</tissue>
    </source>
</reference>
<dbReference type="EMBL" id="JACXVP010000008">
    <property type="protein sequence ID" value="KAG5591532.1"/>
    <property type="molecule type" value="Genomic_DNA"/>
</dbReference>
<dbReference type="AlphaFoldDB" id="A0A9J5XWD8"/>
<gene>
    <name evidence="1" type="ORF">H5410_042046</name>
</gene>
<organism evidence="1 2">
    <name type="scientific">Solanum commersonii</name>
    <name type="common">Commerson's wild potato</name>
    <name type="synonym">Commerson's nightshade</name>
    <dbReference type="NCBI Taxonomy" id="4109"/>
    <lineage>
        <taxon>Eukaryota</taxon>
        <taxon>Viridiplantae</taxon>
        <taxon>Streptophyta</taxon>
        <taxon>Embryophyta</taxon>
        <taxon>Tracheophyta</taxon>
        <taxon>Spermatophyta</taxon>
        <taxon>Magnoliopsida</taxon>
        <taxon>eudicotyledons</taxon>
        <taxon>Gunneridae</taxon>
        <taxon>Pentapetalae</taxon>
        <taxon>asterids</taxon>
        <taxon>lamiids</taxon>
        <taxon>Solanales</taxon>
        <taxon>Solanaceae</taxon>
        <taxon>Solanoideae</taxon>
        <taxon>Solaneae</taxon>
        <taxon>Solanum</taxon>
    </lineage>
</organism>
<feature type="non-terminal residue" evidence="1">
    <location>
        <position position="97"/>
    </location>
</feature>
<evidence type="ECO:0000313" key="1">
    <source>
        <dbReference type="EMBL" id="KAG5591532.1"/>
    </source>
</evidence>
<protein>
    <submittedName>
        <fullName evidence="1">Uncharacterized protein</fullName>
    </submittedName>
</protein>
<evidence type="ECO:0000313" key="2">
    <source>
        <dbReference type="Proteomes" id="UP000824120"/>
    </source>
</evidence>
<proteinExistence type="predicted"/>
<dbReference type="Proteomes" id="UP000824120">
    <property type="component" value="Chromosome 8"/>
</dbReference>
<name>A0A9J5XWD8_SOLCO</name>
<accession>A0A9J5XWD8</accession>
<sequence>MFAKLRQLGIRGQRFSGIKTNHIYLQIIVWVLTPSLRWQLGHRDVKLAYGNIQLHYDGVSLNHVCHPIWVTPNPFRLDFLKEYLQSHLPSDLADASS</sequence>
<comment type="caution">
    <text evidence="1">The sequence shown here is derived from an EMBL/GenBank/DDBJ whole genome shotgun (WGS) entry which is preliminary data.</text>
</comment>